<accession>A0ABR1KPF2</accession>
<feature type="region of interest" description="Disordered" evidence="1">
    <location>
        <begin position="151"/>
        <end position="171"/>
    </location>
</feature>
<dbReference type="Proteomes" id="UP001363622">
    <property type="component" value="Unassembled WGS sequence"/>
</dbReference>
<sequence length="171" mass="19035">MYPFSPYAIQKPLRGRIYVARVPKSRPEACDAWRKEACHIAHGARIEKGGLFSNLTVCATQSVITQVLLVLIEEDNIATGAFLAASTGRRGSGLCMLKLLMMTKQTSGTITDQKPPLKSATNTCNHGSRQTFQALRLHRQTRTTKFKTIHSEHTGRLGAQRELNDSKRKLE</sequence>
<gene>
    <name evidence="2" type="ORF">IWZ03DRAFT_157048</name>
</gene>
<feature type="compositionally biased region" description="Basic and acidic residues" evidence="1">
    <location>
        <begin position="162"/>
        <end position="171"/>
    </location>
</feature>
<comment type="caution">
    <text evidence="2">The sequence shown here is derived from an EMBL/GenBank/DDBJ whole genome shotgun (WGS) entry which is preliminary data.</text>
</comment>
<reference evidence="2 3" key="1">
    <citation type="submission" date="2024-04" db="EMBL/GenBank/DDBJ databases">
        <title>Phyllosticta paracitricarpa is synonymous to the EU quarantine fungus P. citricarpa based on phylogenomic analyses.</title>
        <authorList>
            <consortium name="Lawrence Berkeley National Laboratory"/>
            <person name="Van Ingen-Buijs V.A."/>
            <person name="Van Westerhoven A.C."/>
            <person name="Haridas S."/>
            <person name="Skiadas P."/>
            <person name="Martin F."/>
            <person name="Groenewald J.Z."/>
            <person name="Crous P.W."/>
            <person name="Seidl M.F."/>
        </authorList>
    </citation>
    <scope>NUCLEOTIDE SEQUENCE [LARGE SCALE GENOMIC DNA]</scope>
    <source>
        <strain evidence="2 3">CBS 123371</strain>
    </source>
</reference>
<evidence type="ECO:0000313" key="2">
    <source>
        <dbReference type="EMBL" id="KAK7518803.1"/>
    </source>
</evidence>
<proteinExistence type="predicted"/>
<keyword evidence="3" id="KW-1185">Reference proteome</keyword>
<evidence type="ECO:0000313" key="3">
    <source>
        <dbReference type="Proteomes" id="UP001363622"/>
    </source>
</evidence>
<name>A0ABR1KPF2_9PEZI</name>
<dbReference type="EMBL" id="JBBPHU010000004">
    <property type="protein sequence ID" value="KAK7518803.1"/>
    <property type="molecule type" value="Genomic_DNA"/>
</dbReference>
<evidence type="ECO:0000256" key="1">
    <source>
        <dbReference type="SAM" id="MobiDB-lite"/>
    </source>
</evidence>
<protein>
    <submittedName>
        <fullName evidence="2">Uncharacterized protein</fullName>
    </submittedName>
</protein>
<organism evidence="2 3">
    <name type="scientific">Phyllosticta citriasiana</name>
    <dbReference type="NCBI Taxonomy" id="595635"/>
    <lineage>
        <taxon>Eukaryota</taxon>
        <taxon>Fungi</taxon>
        <taxon>Dikarya</taxon>
        <taxon>Ascomycota</taxon>
        <taxon>Pezizomycotina</taxon>
        <taxon>Dothideomycetes</taxon>
        <taxon>Dothideomycetes incertae sedis</taxon>
        <taxon>Botryosphaeriales</taxon>
        <taxon>Phyllostictaceae</taxon>
        <taxon>Phyllosticta</taxon>
    </lineage>
</organism>